<dbReference type="GeneTree" id="ENSGT01050000244866"/>
<dbReference type="STRING" id="1841481.ENSSLDP00000025132"/>
<dbReference type="InterPro" id="IPR013783">
    <property type="entry name" value="Ig-like_fold"/>
</dbReference>
<evidence type="ECO:0000256" key="1">
    <source>
        <dbReference type="ARBA" id="ARBA00005968"/>
    </source>
</evidence>
<dbReference type="GO" id="GO:0005739">
    <property type="term" value="C:mitochondrion"/>
    <property type="evidence" value="ECO:0007669"/>
    <property type="project" value="TreeGrafter"/>
</dbReference>
<dbReference type="Gene3D" id="2.60.40.10">
    <property type="entry name" value="Immunoglobulins"/>
    <property type="match status" value="3"/>
</dbReference>
<dbReference type="Proteomes" id="UP000261360">
    <property type="component" value="Unplaced"/>
</dbReference>
<name>A0A3B4Y6T0_SERLL</name>
<dbReference type="GO" id="GO:0007399">
    <property type="term" value="P:nervous system development"/>
    <property type="evidence" value="ECO:0007669"/>
    <property type="project" value="UniProtKB-ARBA"/>
</dbReference>
<dbReference type="SMART" id="SM00460">
    <property type="entry name" value="TGc"/>
    <property type="match status" value="1"/>
</dbReference>
<feature type="active site" evidence="2">
    <location>
        <position position="354"/>
    </location>
</feature>
<evidence type="ECO:0000313" key="5">
    <source>
        <dbReference type="Proteomes" id="UP000261360"/>
    </source>
</evidence>
<dbReference type="PIRSF" id="PIRSF000459">
    <property type="entry name" value="TGM_EBP42"/>
    <property type="match status" value="1"/>
</dbReference>
<dbReference type="InterPro" id="IPR038765">
    <property type="entry name" value="Papain-like_cys_pep_sf"/>
</dbReference>
<dbReference type="InterPro" id="IPR023608">
    <property type="entry name" value="Transglutaminase_animal"/>
</dbReference>
<sequence length="751" mass="84255">MFFLQSRDQCGFHNTSSVLPGIGYDLCQLKLVNLEAHDNHLYHETQGLSEKHLVVRRGKPFKFTLMFDNQWHPYTESLVLEVRLDNIAWKAPVHFSDEQLSTRDWTAKINPGNMHSESVTIHLCSPVLSPVGVYDLLLHIETAQYRRSYAVGVFVLLCNPWLIHDPVYMSDNDHIQEYIKSDYGVIFMGTNLNICQRPWSFGQYEPGVLEACLKLLQVSPQHFHDKFGDYTHRGDPVYISRVVCAMVNCQDDLGILQGKWQGSCEDGVRPTEWSGSADILQRWVSSNFSPVRYGQCWVFASVLCTVMRVLGIPSRVVTVFNAAHDCNSNGKIEEYYSSTGEKLNMSRDSIWNFHVWVECWMRRPDLSEEFDGWQVVDPTPQEKSAGTYRCGPCSVAAVQHRVLGNAFDTPFICASVDADVERLIVRSGAVVSRKVNKEVVGQLIYTKSIGSDSPENLTQTYKSKKGKFQSSYSEGNMMMMNPSCPMPTNDGGGNMMMMMSRSCPMPTNEGGGNMMMMMSRSCPMPTNEGDSDSSSSLEVSLKLDGEPIMGESIRVSVTVTNQTSNPRVLMEYLNAQIKEYNSHAQESFWKTQKEVHLNPHDVLKLQHTIPPSEYESAVAGDDIVNLSVVMEDVGTEERVLDSQEFNLTSPEINIEIEGRDSIQMRSEHTVQVSFTNKFTKALRGAVLTVEGSGLLKGKHEASLHLLKPGEKIEKQVSIMASSPGTKLLMAKFSHSNSPNAVSRTFHKVTVT</sequence>
<comment type="similarity">
    <text evidence="1">Belongs to the transglutaminase superfamily. Transglutaminase family.</text>
</comment>
<dbReference type="Pfam" id="PF01841">
    <property type="entry name" value="Transglut_core"/>
    <property type="match status" value="1"/>
</dbReference>
<reference evidence="4" key="1">
    <citation type="submission" date="2025-08" db="UniProtKB">
        <authorList>
            <consortium name="Ensembl"/>
        </authorList>
    </citation>
    <scope>IDENTIFICATION</scope>
</reference>
<feature type="active site" evidence="2">
    <location>
        <position position="377"/>
    </location>
</feature>
<dbReference type="SUPFAM" id="SSF81296">
    <property type="entry name" value="E set domains"/>
    <property type="match status" value="1"/>
</dbReference>
<dbReference type="InterPro" id="IPR008958">
    <property type="entry name" value="Transglutaminase_C"/>
</dbReference>
<dbReference type="AlphaFoldDB" id="A0A3B4Y6T0"/>
<dbReference type="SUPFAM" id="SSF49309">
    <property type="entry name" value="Transglutaminase, two C-terminal domains"/>
    <property type="match status" value="2"/>
</dbReference>
<dbReference type="FunFam" id="3.90.260.10:FF:000002">
    <property type="entry name" value="Erythrocyte membrane protein band 4.2"/>
    <property type="match status" value="1"/>
</dbReference>
<dbReference type="PANTHER" id="PTHR11590">
    <property type="entry name" value="PROTEIN-GLUTAMINE GAMMA-GLUTAMYLTRANSFERASE"/>
    <property type="match status" value="1"/>
</dbReference>
<proteinExistence type="inferred from homology"/>
<evidence type="ECO:0000256" key="2">
    <source>
        <dbReference type="PIRSR" id="PIRSR000459-1"/>
    </source>
</evidence>
<dbReference type="Pfam" id="PF00868">
    <property type="entry name" value="Transglut_N"/>
    <property type="match status" value="1"/>
</dbReference>
<evidence type="ECO:0000313" key="4">
    <source>
        <dbReference type="Ensembl" id="ENSSLDP00000025132.1"/>
    </source>
</evidence>
<protein>
    <submittedName>
        <fullName evidence="4">Protein-glutamine gamma-glutamyltransferase 5-like</fullName>
    </submittedName>
</protein>
<dbReference type="GO" id="GO:0003810">
    <property type="term" value="F:protein-glutamine gamma-glutamyltransferase activity"/>
    <property type="evidence" value="ECO:0007669"/>
    <property type="project" value="InterPro"/>
</dbReference>
<dbReference type="InterPro" id="IPR036238">
    <property type="entry name" value="Transglutaminase_C_sf"/>
</dbReference>
<organism evidence="4 5">
    <name type="scientific">Seriola lalandi dorsalis</name>
    <dbReference type="NCBI Taxonomy" id="1841481"/>
    <lineage>
        <taxon>Eukaryota</taxon>
        <taxon>Metazoa</taxon>
        <taxon>Chordata</taxon>
        <taxon>Craniata</taxon>
        <taxon>Vertebrata</taxon>
        <taxon>Euteleostomi</taxon>
        <taxon>Actinopterygii</taxon>
        <taxon>Neopterygii</taxon>
        <taxon>Teleostei</taxon>
        <taxon>Neoteleostei</taxon>
        <taxon>Acanthomorphata</taxon>
        <taxon>Carangaria</taxon>
        <taxon>Carangiformes</taxon>
        <taxon>Carangidae</taxon>
        <taxon>Seriola</taxon>
    </lineage>
</organism>
<evidence type="ECO:0000259" key="3">
    <source>
        <dbReference type="SMART" id="SM00460"/>
    </source>
</evidence>
<feature type="active site" evidence="2">
    <location>
        <position position="296"/>
    </location>
</feature>
<dbReference type="PANTHER" id="PTHR11590:SF80">
    <property type="entry name" value="TRANSGLUTAMINASE 5,-LIKE"/>
    <property type="match status" value="1"/>
</dbReference>
<keyword evidence="5" id="KW-1185">Reference proteome</keyword>
<dbReference type="Pfam" id="PF00927">
    <property type="entry name" value="Transglut_C"/>
    <property type="match status" value="2"/>
</dbReference>
<feature type="domain" description="Transglutaminase-like" evidence="3">
    <location>
        <begin position="288"/>
        <end position="380"/>
    </location>
</feature>
<dbReference type="InterPro" id="IPR001102">
    <property type="entry name" value="Transglutaminase_N"/>
</dbReference>
<dbReference type="Gene3D" id="3.90.260.10">
    <property type="entry name" value="Transglutaminase-like"/>
    <property type="match status" value="1"/>
</dbReference>
<dbReference type="Ensembl" id="ENSSLDT00000025918.1">
    <property type="protein sequence ID" value="ENSSLDP00000025132.1"/>
    <property type="gene ID" value="ENSSLDG00000019550.1"/>
</dbReference>
<reference evidence="4" key="2">
    <citation type="submission" date="2025-09" db="UniProtKB">
        <authorList>
            <consortium name="Ensembl"/>
        </authorList>
    </citation>
    <scope>IDENTIFICATION</scope>
</reference>
<accession>A0A3B4Y6T0</accession>
<dbReference type="SUPFAM" id="SSF54001">
    <property type="entry name" value="Cysteine proteinases"/>
    <property type="match status" value="1"/>
</dbReference>
<dbReference type="InterPro" id="IPR014756">
    <property type="entry name" value="Ig_E-set"/>
</dbReference>
<dbReference type="InterPro" id="IPR002931">
    <property type="entry name" value="Transglutaminase-like"/>
</dbReference>
<dbReference type="InterPro" id="IPR050779">
    <property type="entry name" value="Transglutaminase"/>
</dbReference>
<dbReference type="InterPro" id="IPR036985">
    <property type="entry name" value="Transglutaminase-like_sf"/>
</dbReference>